<dbReference type="Proteomes" id="UP000430692">
    <property type="component" value="Unassembled WGS sequence"/>
</dbReference>
<keyword evidence="2" id="KW-1185">Reference proteome</keyword>
<dbReference type="RefSeq" id="WP_160799524.1">
    <property type="nucleotide sequence ID" value="NZ_WUUL01000001.1"/>
</dbReference>
<gene>
    <name evidence="1" type="ORF">GSM42_01820</name>
</gene>
<evidence type="ECO:0000313" key="2">
    <source>
        <dbReference type="Proteomes" id="UP000430692"/>
    </source>
</evidence>
<comment type="caution">
    <text evidence="1">The sequence shown here is derived from an EMBL/GenBank/DDBJ whole genome shotgun (WGS) entry which is preliminary data.</text>
</comment>
<accession>A0A6I4VRT2</accession>
<dbReference type="AlphaFoldDB" id="A0A6I4VRT2"/>
<organism evidence="1 2">
    <name type="scientific">Shimazuella alba</name>
    <dbReference type="NCBI Taxonomy" id="2690964"/>
    <lineage>
        <taxon>Bacteria</taxon>
        <taxon>Bacillati</taxon>
        <taxon>Bacillota</taxon>
        <taxon>Bacilli</taxon>
        <taxon>Bacillales</taxon>
        <taxon>Thermoactinomycetaceae</taxon>
        <taxon>Shimazuella</taxon>
    </lineage>
</organism>
<name>A0A6I4VRT2_9BACL</name>
<evidence type="ECO:0000313" key="1">
    <source>
        <dbReference type="EMBL" id="MXQ52510.1"/>
    </source>
</evidence>
<dbReference type="EMBL" id="WUUL01000001">
    <property type="protein sequence ID" value="MXQ52510.1"/>
    <property type="molecule type" value="Genomic_DNA"/>
</dbReference>
<proteinExistence type="predicted"/>
<protein>
    <submittedName>
        <fullName evidence="1">Uncharacterized protein</fullName>
    </submittedName>
</protein>
<reference evidence="1 2" key="1">
    <citation type="submission" date="2019-12" db="EMBL/GenBank/DDBJ databases">
        <title>Whole-genome analyses of novel actinobacteria.</title>
        <authorList>
            <person name="Sahin N."/>
            <person name="Saygin H."/>
        </authorList>
    </citation>
    <scope>NUCLEOTIDE SEQUENCE [LARGE SCALE GENOMIC DNA]</scope>
    <source>
        <strain evidence="1 2">KC615</strain>
    </source>
</reference>
<sequence length="77" mass="9579">MFNKNLDYDALWDEIENELDTDVVIDDFQEGSSKAPFHHYQHTRYPYPYQHAQYPYHCHNVFHPLHFIFFPHRRNFH</sequence>